<organism evidence="2">
    <name type="scientific">Dechloromonas aromatica (strain RCB)</name>
    <dbReference type="NCBI Taxonomy" id="159087"/>
    <lineage>
        <taxon>Bacteria</taxon>
        <taxon>Pseudomonadati</taxon>
        <taxon>Pseudomonadota</taxon>
        <taxon>Betaproteobacteria</taxon>
        <taxon>Rhodocyclales</taxon>
        <taxon>Azonexaceae</taxon>
        <taxon>Dechloromonas</taxon>
    </lineage>
</organism>
<dbReference type="AlphaFoldDB" id="Q47FQ6"/>
<proteinExistence type="predicted"/>
<dbReference type="eggNOG" id="ENOG5033ID4">
    <property type="taxonomic scope" value="Bacteria"/>
</dbReference>
<dbReference type="STRING" id="159087.Daro_1576"/>
<feature type="transmembrane region" description="Helical" evidence="1">
    <location>
        <begin position="6"/>
        <end position="23"/>
    </location>
</feature>
<dbReference type="KEGG" id="dar:Daro_1576"/>
<keyword evidence="1" id="KW-0472">Membrane</keyword>
<evidence type="ECO:0000313" key="2">
    <source>
        <dbReference type="EMBL" id="AAZ46325.1"/>
    </source>
</evidence>
<gene>
    <name evidence="2" type="ordered locus">Daro_1576</name>
</gene>
<protein>
    <recommendedName>
        <fullName evidence="3">YtkA-like domain-containing protein</fullName>
    </recommendedName>
</protein>
<dbReference type="OrthoDB" id="5917490at2"/>
<dbReference type="HOGENOM" id="CLU_135540_0_0_4"/>
<sequence>MNKKILIDLIGIELIVLVVVIGYKLSPMLLPKADVTIRPDPACNLQREACGVTLPTGGKVILSMGTRPIPMVKPFEVQVTTSGFSPSRVEVDFAGIDMNMGLNRPQLAAKGEGNYAGEVTLPVCITGQMDWQATVLIESGSERIAVPYRFSSGSHE</sequence>
<reference evidence="2" key="1">
    <citation type="submission" date="2005-08" db="EMBL/GenBank/DDBJ databases">
        <title>Complete sequence of Dechloromonas aromatica RCB.</title>
        <authorList>
            <person name="Salinero K.K."/>
            <person name="Copeland A."/>
            <person name="Lucas S."/>
            <person name="Lapidus A."/>
            <person name="Barry K."/>
            <person name="Detter J.C."/>
            <person name="Glavina T."/>
            <person name="Hammon N."/>
            <person name="Israni S."/>
            <person name="Pitluck S."/>
            <person name="Di Bartolo G."/>
            <person name="Trong S."/>
            <person name="Schmutz J."/>
            <person name="Larimer F."/>
            <person name="Land M."/>
            <person name="Ivanova N."/>
            <person name="Richardson P."/>
        </authorList>
    </citation>
    <scope>NUCLEOTIDE SEQUENCE</scope>
    <source>
        <strain evidence="2">RCB</strain>
    </source>
</reference>
<keyword evidence="1" id="KW-0812">Transmembrane</keyword>
<name>Q47FQ6_DECAR</name>
<dbReference type="EMBL" id="CP000089">
    <property type="protein sequence ID" value="AAZ46325.1"/>
    <property type="molecule type" value="Genomic_DNA"/>
</dbReference>
<evidence type="ECO:0000256" key="1">
    <source>
        <dbReference type="SAM" id="Phobius"/>
    </source>
</evidence>
<accession>Q47FQ6</accession>
<keyword evidence="1" id="KW-1133">Transmembrane helix</keyword>
<evidence type="ECO:0008006" key="3">
    <source>
        <dbReference type="Google" id="ProtNLM"/>
    </source>
</evidence>